<sequence>MSSVGPPAQWRGGPPSAPAPRAMWWRCLLGGLALWVLALVVTYATQNTNLLPTLILLGSFLVPFCFALWAYEKERGLGLDVLLGCFVVGGVLGVLGASVLEYYLLHPSLWLFLGVGLIEEAVKAAALMFVLRRHREIHGLRAGLVLGAAVGFGFAAFESAGYAFNALFTLHGMSLRGLVETEILRGLLAPFGHGLWTAILGGALLADREAGRFRLTGRVVGTYVGVSVLHALWDSVSGIAVWLVYVLTASPQQHALFDRGYIPRPTGEQKHLYTLLSDGGLIVVALLGVAWLLSVARRGRR</sequence>
<evidence type="ECO:0000313" key="3">
    <source>
        <dbReference type="Proteomes" id="UP001500063"/>
    </source>
</evidence>
<comment type="caution">
    <text evidence="2">The sequence shown here is derived from an EMBL/GenBank/DDBJ whole genome shotgun (WGS) entry which is preliminary data.</text>
</comment>
<feature type="transmembrane region" description="Helical" evidence="1">
    <location>
        <begin position="109"/>
        <end position="131"/>
    </location>
</feature>
<proteinExistence type="predicted"/>
<feature type="transmembrane region" description="Helical" evidence="1">
    <location>
        <begin position="81"/>
        <end position="103"/>
    </location>
</feature>
<feature type="transmembrane region" description="Helical" evidence="1">
    <location>
        <begin position="187"/>
        <end position="207"/>
    </location>
</feature>
<keyword evidence="1" id="KW-0472">Membrane</keyword>
<evidence type="ECO:0008006" key="4">
    <source>
        <dbReference type="Google" id="ProtNLM"/>
    </source>
</evidence>
<dbReference type="RefSeq" id="WP_344115634.1">
    <property type="nucleotide sequence ID" value="NZ_BAAABW010000002.1"/>
</dbReference>
<dbReference type="InterPro" id="IPR026898">
    <property type="entry name" value="PrsW"/>
</dbReference>
<feature type="transmembrane region" description="Helical" evidence="1">
    <location>
        <begin position="143"/>
        <end position="167"/>
    </location>
</feature>
<feature type="transmembrane region" description="Helical" evidence="1">
    <location>
        <begin position="50"/>
        <end position="69"/>
    </location>
</feature>
<evidence type="ECO:0000256" key="1">
    <source>
        <dbReference type="SAM" id="Phobius"/>
    </source>
</evidence>
<keyword evidence="1" id="KW-1133">Transmembrane helix</keyword>
<dbReference type="PANTHER" id="PTHR36844:SF1">
    <property type="entry name" value="PROTEASE PRSW"/>
    <property type="match status" value="1"/>
</dbReference>
<feature type="transmembrane region" description="Helical" evidence="1">
    <location>
        <begin position="272"/>
        <end position="293"/>
    </location>
</feature>
<evidence type="ECO:0000313" key="2">
    <source>
        <dbReference type="EMBL" id="GAA0332383.1"/>
    </source>
</evidence>
<name>A0ABP3G1V4_9ACTN</name>
<protein>
    <recommendedName>
        <fullName evidence="4">PrsW family intramembrane metalloprotease</fullName>
    </recommendedName>
</protein>
<gene>
    <name evidence="2" type="ORF">GCM10010319_05420</name>
</gene>
<reference evidence="3" key="1">
    <citation type="journal article" date="2019" name="Int. J. Syst. Evol. Microbiol.">
        <title>The Global Catalogue of Microorganisms (GCM) 10K type strain sequencing project: providing services to taxonomists for standard genome sequencing and annotation.</title>
        <authorList>
            <consortium name="The Broad Institute Genomics Platform"/>
            <consortium name="The Broad Institute Genome Sequencing Center for Infectious Disease"/>
            <person name="Wu L."/>
            <person name="Ma J."/>
        </authorList>
    </citation>
    <scope>NUCLEOTIDE SEQUENCE [LARGE SCALE GENOMIC DNA]</scope>
    <source>
        <strain evidence="3">JCM 4565</strain>
    </source>
</reference>
<dbReference type="PANTHER" id="PTHR36844">
    <property type="entry name" value="PROTEASE PRSW"/>
    <property type="match status" value="1"/>
</dbReference>
<dbReference type="EMBL" id="BAAABW010000002">
    <property type="protein sequence ID" value="GAA0332383.1"/>
    <property type="molecule type" value="Genomic_DNA"/>
</dbReference>
<feature type="transmembrane region" description="Helical" evidence="1">
    <location>
        <begin position="219"/>
        <end position="245"/>
    </location>
</feature>
<keyword evidence="1" id="KW-0812">Transmembrane</keyword>
<accession>A0ABP3G1V4</accession>
<dbReference type="Pfam" id="PF13367">
    <property type="entry name" value="PrsW-protease"/>
    <property type="match status" value="1"/>
</dbReference>
<dbReference type="Proteomes" id="UP001500063">
    <property type="component" value="Unassembled WGS sequence"/>
</dbReference>
<feature type="transmembrane region" description="Helical" evidence="1">
    <location>
        <begin position="23"/>
        <end position="44"/>
    </location>
</feature>
<organism evidence="2 3">
    <name type="scientific">Streptomyces blastmyceticus</name>
    <dbReference type="NCBI Taxonomy" id="68180"/>
    <lineage>
        <taxon>Bacteria</taxon>
        <taxon>Bacillati</taxon>
        <taxon>Actinomycetota</taxon>
        <taxon>Actinomycetes</taxon>
        <taxon>Kitasatosporales</taxon>
        <taxon>Streptomycetaceae</taxon>
        <taxon>Streptomyces</taxon>
    </lineage>
</organism>
<keyword evidence="3" id="KW-1185">Reference proteome</keyword>